<keyword evidence="1" id="KW-0812">Transmembrane</keyword>
<evidence type="ECO:0000313" key="2">
    <source>
        <dbReference type="EMBL" id="AKZ60743.1"/>
    </source>
</evidence>
<dbReference type="KEGG" id="samb:SAM23877_p034"/>
<dbReference type="AlphaFoldDB" id="A0A0K2B685"/>
<dbReference type="RefSeq" id="WP_053143250.1">
    <property type="nucleotide sequence ID" value="NZ_CP012383.1"/>
</dbReference>
<keyword evidence="2" id="KW-0614">Plasmid</keyword>
<reference evidence="3" key="1">
    <citation type="journal article" date="2015" name="J. Biotechnol.">
        <title>Complete genome sequence of Streptomyces ambofaciens ATCC 23877, the spiramycin producer.</title>
        <authorList>
            <person name="Thibessard A."/>
            <person name="Haas D."/>
            <person name="Gerbaud C."/>
            <person name="Aigle B."/>
            <person name="Lautru S."/>
            <person name="Pernodet J.L."/>
            <person name="Leblond P."/>
        </authorList>
    </citation>
    <scope>NUCLEOTIDE SEQUENCE [LARGE SCALE GENOMIC DNA]</scope>
    <source>
        <strain evidence="3">ATCC 23877 / 3486 / DSM 40053 / JCM 4204 / NBRC 12836 / NRRL B-2516</strain>
        <plasmid evidence="3">pSAM1</plasmid>
    </source>
</reference>
<name>A0A0K2B685_STRA7</name>
<evidence type="ECO:0000256" key="1">
    <source>
        <dbReference type="SAM" id="Phobius"/>
    </source>
</evidence>
<dbReference type="Proteomes" id="UP000061018">
    <property type="component" value="Plasmid pSAM1"/>
</dbReference>
<keyword evidence="1" id="KW-1133">Transmembrane helix</keyword>
<evidence type="ECO:0000313" key="3">
    <source>
        <dbReference type="Proteomes" id="UP000061018"/>
    </source>
</evidence>
<organism evidence="2 3">
    <name type="scientific">Streptomyces ambofaciens (strain ATCC 23877 / 3486 / DSM 40053 / JCM 4204 / NBRC 12836 / NRRL B-2516)</name>
    <dbReference type="NCBI Taxonomy" id="278992"/>
    <lineage>
        <taxon>Bacteria</taxon>
        <taxon>Bacillati</taxon>
        <taxon>Actinomycetota</taxon>
        <taxon>Actinomycetes</taxon>
        <taxon>Kitasatosporales</taxon>
        <taxon>Streptomycetaceae</taxon>
        <taxon>Streptomyces</taxon>
    </lineage>
</organism>
<protein>
    <submittedName>
        <fullName evidence="2">Uncharacterized protein</fullName>
    </submittedName>
</protein>
<proteinExistence type="predicted"/>
<keyword evidence="1" id="KW-0472">Membrane</keyword>
<dbReference type="EMBL" id="CP012383">
    <property type="protein sequence ID" value="AKZ60743.1"/>
    <property type="molecule type" value="Genomic_DNA"/>
</dbReference>
<feature type="transmembrane region" description="Helical" evidence="1">
    <location>
        <begin position="33"/>
        <end position="52"/>
    </location>
</feature>
<accession>A0A0K2B685</accession>
<gene>
    <name evidence="2" type="ORF">SAM23877_p034</name>
</gene>
<sequence>MSGETKTFGTVGVIAWLITAVAAVDMALGNPSAINGVIGAGVGAAAFTWMAWTMHREDELDRPQPVVPRVDLNRIAVLEHELLGITPEPGTPAAHAVARAQPVDPAACPHDDVIDVTEMGQARDMGLCERCGAGMVADDEGGWQRP</sequence>
<geneLocation type="plasmid" evidence="2 3">
    <name>pSAM1</name>
</geneLocation>